<gene>
    <name evidence="1" type="ORF">VNO78_07263</name>
</gene>
<dbReference type="Proteomes" id="UP001386955">
    <property type="component" value="Unassembled WGS sequence"/>
</dbReference>
<dbReference type="EMBL" id="JAYMYS010000002">
    <property type="protein sequence ID" value="KAK7405669.1"/>
    <property type="molecule type" value="Genomic_DNA"/>
</dbReference>
<proteinExistence type="predicted"/>
<evidence type="ECO:0000313" key="2">
    <source>
        <dbReference type="Proteomes" id="UP001386955"/>
    </source>
</evidence>
<reference evidence="1 2" key="1">
    <citation type="submission" date="2024-01" db="EMBL/GenBank/DDBJ databases">
        <title>The genomes of 5 underutilized Papilionoideae crops provide insights into root nodulation and disease resistanc.</title>
        <authorList>
            <person name="Jiang F."/>
        </authorList>
    </citation>
    <scope>NUCLEOTIDE SEQUENCE [LARGE SCALE GENOMIC DNA]</scope>
    <source>
        <strain evidence="1">DUOXIRENSHENG_FW03</strain>
        <tissue evidence="1">Leaves</tissue>
    </source>
</reference>
<organism evidence="1 2">
    <name type="scientific">Psophocarpus tetragonolobus</name>
    <name type="common">Winged bean</name>
    <name type="synonym">Dolichos tetragonolobus</name>
    <dbReference type="NCBI Taxonomy" id="3891"/>
    <lineage>
        <taxon>Eukaryota</taxon>
        <taxon>Viridiplantae</taxon>
        <taxon>Streptophyta</taxon>
        <taxon>Embryophyta</taxon>
        <taxon>Tracheophyta</taxon>
        <taxon>Spermatophyta</taxon>
        <taxon>Magnoliopsida</taxon>
        <taxon>eudicotyledons</taxon>
        <taxon>Gunneridae</taxon>
        <taxon>Pentapetalae</taxon>
        <taxon>rosids</taxon>
        <taxon>fabids</taxon>
        <taxon>Fabales</taxon>
        <taxon>Fabaceae</taxon>
        <taxon>Papilionoideae</taxon>
        <taxon>50 kb inversion clade</taxon>
        <taxon>NPAAA clade</taxon>
        <taxon>indigoferoid/millettioid clade</taxon>
        <taxon>Phaseoleae</taxon>
        <taxon>Psophocarpus</taxon>
    </lineage>
</organism>
<name>A0AAN9XS93_PSOTE</name>
<comment type="caution">
    <text evidence="1">The sequence shown here is derived from an EMBL/GenBank/DDBJ whole genome shotgun (WGS) entry which is preliminary data.</text>
</comment>
<protein>
    <submittedName>
        <fullName evidence="1">Uncharacterized protein</fullName>
    </submittedName>
</protein>
<dbReference type="AlphaFoldDB" id="A0AAN9XS93"/>
<keyword evidence="2" id="KW-1185">Reference proteome</keyword>
<evidence type="ECO:0000313" key="1">
    <source>
        <dbReference type="EMBL" id="KAK7405669.1"/>
    </source>
</evidence>
<accession>A0AAN9XS93</accession>
<sequence>MRKSSSLVVVGTLMENKNWRDYAFAFKENLKEAHPLQQTAMQKGTLNSLGSWFQIPLANNTEKVIKNNANDIWQANSCDHPILIRDHSANNAIVTLSHGDNTKQVSTKQELELILQYQKLGEKSTFWDATYSGKG</sequence>